<dbReference type="Gene3D" id="3.40.140.10">
    <property type="entry name" value="Cytidine Deaminase, domain 2"/>
    <property type="match status" value="1"/>
</dbReference>
<evidence type="ECO:0000313" key="3">
    <source>
        <dbReference type="EMBL" id="ADG13941.1"/>
    </source>
</evidence>
<dbReference type="RefSeq" id="WP_013100686.1">
    <property type="nucleotide sequence ID" value="NC_014122.1"/>
</dbReference>
<dbReference type="STRING" id="573063.Metin_1291"/>
<dbReference type="PANTHER" id="PTHR30592:SF1">
    <property type="entry name" value="SULFUR CARRIER PROTEIN FDHD"/>
    <property type="match status" value="1"/>
</dbReference>
<gene>
    <name evidence="3" type="ordered locus">Metin_1291</name>
</gene>
<evidence type="ECO:0000256" key="1">
    <source>
        <dbReference type="ARBA" id="ARBA00022490"/>
    </source>
</evidence>
<dbReference type="SUPFAM" id="SSF53927">
    <property type="entry name" value="Cytidine deaminase-like"/>
    <property type="match status" value="1"/>
</dbReference>
<sequence length="210" mass="24081">MIKRVKVKIDGKEEYIYVPVEEFYNLHINDRLILSSHSISPSNLKEFSAGFSVSEGYLTNIEAIEIEEKNIYVYGSYEKKERKKGNLNLDINLIKKIGSLELDYKYWKLTSGFHWASIFEGEEIICFFEDISRHNAVDKAIGFCILNNKNFDNLILRYSGRIPYEIVRKAVNANINVIISKATATDKAIELAKREGIALIKVKDGKATVY</sequence>
<reference evidence="3" key="1">
    <citation type="submission" date="2010-04" db="EMBL/GenBank/DDBJ databases">
        <title>Complete sequence of Methanocaldococcus infernus ME.</title>
        <authorList>
            <consortium name="US DOE Joint Genome Institute"/>
            <person name="Lucas S."/>
            <person name="Copeland A."/>
            <person name="Lapidus A."/>
            <person name="Cheng J.-F."/>
            <person name="Bruce D."/>
            <person name="Goodwin L."/>
            <person name="Pitluck S."/>
            <person name="Munk A.C."/>
            <person name="Detter J.C."/>
            <person name="Han C."/>
            <person name="Tapia R."/>
            <person name="Land M."/>
            <person name="Hauser L."/>
            <person name="Kyrpides N."/>
            <person name="Mikhailova N."/>
            <person name="Sieprawska-Lupa M."/>
            <person name="Whitman W.B."/>
            <person name="Woyke T."/>
        </authorList>
    </citation>
    <scope>NUCLEOTIDE SEQUENCE [LARGE SCALE GENOMIC DNA]</scope>
    <source>
        <strain evidence="3">ME</strain>
    </source>
</reference>
<dbReference type="InterPro" id="IPR016193">
    <property type="entry name" value="Cytidine_deaminase-like"/>
</dbReference>
<proteinExistence type="predicted"/>
<dbReference type="HOGENOM" id="CLU_056887_4_1_2"/>
<dbReference type="InterPro" id="IPR003786">
    <property type="entry name" value="FdhD"/>
</dbReference>
<dbReference type="GeneID" id="9132322"/>
<dbReference type="eggNOG" id="arCOG04358">
    <property type="taxonomic scope" value="Archaea"/>
</dbReference>
<protein>
    <submittedName>
        <fullName evidence="3">Formate dehydrogenase family accessory protein FdhD</fullName>
    </submittedName>
</protein>
<dbReference type="GO" id="GO:0016783">
    <property type="term" value="F:sulfurtransferase activity"/>
    <property type="evidence" value="ECO:0007669"/>
    <property type="project" value="InterPro"/>
</dbReference>
<dbReference type="EMBL" id="CP002009">
    <property type="protein sequence ID" value="ADG13941.1"/>
    <property type="molecule type" value="Genomic_DNA"/>
</dbReference>
<keyword evidence="2" id="KW-0501">Molybdenum cofactor biosynthesis</keyword>
<accession>D5VTN8</accession>
<dbReference type="PANTHER" id="PTHR30592">
    <property type="entry name" value="FORMATE DEHYDROGENASE"/>
    <property type="match status" value="1"/>
</dbReference>
<evidence type="ECO:0000256" key="2">
    <source>
        <dbReference type="ARBA" id="ARBA00023150"/>
    </source>
</evidence>
<keyword evidence="1" id="KW-0963">Cytoplasm</keyword>
<dbReference type="Gene3D" id="3.10.20.10">
    <property type="match status" value="1"/>
</dbReference>
<keyword evidence="4" id="KW-1185">Reference proteome</keyword>
<dbReference type="AlphaFoldDB" id="D5VTN8"/>
<dbReference type="Proteomes" id="UP000002061">
    <property type="component" value="Chromosome"/>
</dbReference>
<name>D5VTN8_METIM</name>
<organism evidence="3 4">
    <name type="scientific">Methanocaldococcus infernus (strain DSM 11812 / JCM 15783 / ME)</name>
    <dbReference type="NCBI Taxonomy" id="573063"/>
    <lineage>
        <taxon>Archaea</taxon>
        <taxon>Methanobacteriati</taxon>
        <taxon>Methanobacteriota</taxon>
        <taxon>Methanomada group</taxon>
        <taxon>Methanococci</taxon>
        <taxon>Methanococcales</taxon>
        <taxon>Methanocaldococcaceae</taxon>
        <taxon>Methanocaldococcus</taxon>
    </lineage>
</organism>
<evidence type="ECO:0000313" key="4">
    <source>
        <dbReference type="Proteomes" id="UP000002061"/>
    </source>
</evidence>
<dbReference type="GO" id="GO:0006777">
    <property type="term" value="P:Mo-molybdopterin cofactor biosynthetic process"/>
    <property type="evidence" value="ECO:0007669"/>
    <property type="project" value="UniProtKB-KW"/>
</dbReference>
<dbReference type="Pfam" id="PF02634">
    <property type="entry name" value="FdhD-NarQ"/>
    <property type="match status" value="1"/>
</dbReference>
<dbReference type="KEGG" id="mif:Metin_1291"/>
<dbReference type="OrthoDB" id="57189at2157"/>